<protein>
    <submittedName>
        <fullName evidence="1">Uncharacterized protein</fullName>
    </submittedName>
</protein>
<sequence length="153" mass="18143">MEETLFKLNSILQKPTLESFLNIFETEGYIRLNMVYIAPISLKHLRNKLESFDLLEMFFTANGLSFIFRTFRLNFFGNMNVVMKNKIFCIEINFDPTIDENCGIPIMGEIEQYLKSCDALFFMTYFVDIDREILQSSLSESVDFMYKRNMIRK</sequence>
<comment type="caution">
    <text evidence="1">The sequence shown here is derived from an EMBL/GenBank/DDBJ whole genome shotgun (WGS) entry which is preliminary data.</text>
</comment>
<evidence type="ECO:0000313" key="1">
    <source>
        <dbReference type="EMBL" id="KAF9762802.1"/>
    </source>
</evidence>
<organism evidence="1 2">
    <name type="scientific">Nosema granulosis</name>
    <dbReference type="NCBI Taxonomy" id="83296"/>
    <lineage>
        <taxon>Eukaryota</taxon>
        <taxon>Fungi</taxon>
        <taxon>Fungi incertae sedis</taxon>
        <taxon>Microsporidia</taxon>
        <taxon>Nosematidae</taxon>
        <taxon>Nosema</taxon>
    </lineage>
</organism>
<accession>A0A9P6KYC3</accession>
<keyword evidence="2" id="KW-1185">Reference proteome</keyword>
<name>A0A9P6KYC3_9MICR</name>
<dbReference type="OrthoDB" id="2193909at2759"/>
<dbReference type="InterPro" id="IPR031527">
    <property type="entry name" value="DUF5091"/>
</dbReference>
<reference evidence="1 2" key="1">
    <citation type="journal article" date="2020" name="Genome Biol. Evol.">
        <title>Comparative genomics of strictly vertically transmitted, feminizing microsporidia endosymbionts of amphipod crustaceans.</title>
        <authorList>
            <person name="Cormier A."/>
            <person name="Chebbi M.A."/>
            <person name="Giraud I."/>
            <person name="Wattier R."/>
            <person name="Teixeira M."/>
            <person name="Gilbert C."/>
            <person name="Rigaud T."/>
            <person name="Cordaux R."/>
        </authorList>
    </citation>
    <scope>NUCLEOTIDE SEQUENCE [LARGE SCALE GENOMIC DNA]</scope>
    <source>
        <strain evidence="1 2">Ou3-Ou53</strain>
    </source>
</reference>
<dbReference type="EMBL" id="SBJO01000130">
    <property type="protein sequence ID" value="KAF9762802.1"/>
    <property type="molecule type" value="Genomic_DNA"/>
</dbReference>
<dbReference type="Proteomes" id="UP000740883">
    <property type="component" value="Unassembled WGS sequence"/>
</dbReference>
<evidence type="ECO:0000313" key="2">
    <source>
        <dbReference type="Proteomes" id="UP000740883"/>
    </source>
</evidence>
<dbReference type="Pfam" id="PF17012">
    <property type="entry name" value="DUF5091"/>
    <property type="match status" value="1"/>
</dbReference>
<proteinExistence type="predicted"/>
<gene>
    <name evidence="1" type="ORF">NGRA_1737</name>
</gene>
<dbReference type="AlphaFoldDB" id="A0A9P6KYC3"/>